<dbReference type="EMBL" id="LHXR01000001">
    <property type="protein sequence ID" value="KXA98399.1"/>
    <property type="molecule type" value="Genomic_DNA"/>
</dbReference>
<dbReference type="EC" id="3.1.1.29" evidence="3 9"/>
<comment type="function">
    <text evidence="1 9">The natural substrate for this enzyme may be peptidyl-tRNAs which drop off the ribosome during protein synthesis.</text>
</comment>
<dbReference type="CDD" id="cd02430">
    <property type="entry name" value="PTH2"/>
    <property type="match status" value="1"/>
</dbReference>
<dbReference type="GO" id="GO:0006412">
    <property type="term" value="P:translation"/>
    <property type="evidence" value="ECO:0007669"/>
    <property type="project" value="UniProtKB-UniRule"/>
</dbReference>
<dbReference type="SUPFAM" id="SSF102462">
    <property type="entry name" value="Peptidyl-tRNA hydrolase II"/>
    <property type="match status" value="1"/>
</dbReference>
<gene>
    <name evidence="9" type="primary">pth</name>
    <name evidence="10" type="ORF">AKJ37_00075</name>
</gene>
<dbReference type="Proteomes" id="UP000070463">
    <property type="component" value="Unassembled WGS sequence"/>
</dbReference>
<dbReference type="GO" id="GO:0004045">
    <property type="term" value="F:peptidyl-tRNA hydrolase activity"/>
    <property type="evidence" value="ECO:0007669"/>
    <property type="project" value="UniProtKB-UniRule"/>
</dbReference>
<dbReference type="PANTHER" id="PTHR12649">
    <property type="entry name" value="PEPTIDYL-TRNA HYDROLASE 2"/>
    <property type="match status" value="1"/>
</dbReference>
<keyword evidence="4 9" id="KW-0963">Cytoplasm</keyword>
<dbReference type="PATRIC" id="fig|1698267.3.peg.22"/>
<organism evidence="10 11">
    <name type="scientific">candidate division MSBL1 archaeon SCGC-AAA259I09</name>
    <dbReference type="NCBI Taxonomy" id="1698267"/>
    <lineage>
        <taxon>Archaea</taxon>
        <taxon>Methanobacteriati</taxon>
        <taxon>Methanobacteriota</taxon>
        <taxon>candidate division MSBL1</taxon>
    </lineage>
</organism>
<dbReference type="InterPro" id="IPR002833">
    <property type="entry name" value="PTH2"/>
</dbReference>
<keyword evidence="11" id="KW-1185">Reference proteome</keyword>
<evidence type="ECO:0000313" key="10">
    <source>
        <dbReference type="EMBL" id="KXA98399.1"/>
    </source>
</evidence>
<accession>A0A133UW39</accession>
<dbReference type="NCBIfam" id="TIGR00283">
    <property type="entry name" value="arch_pth2"/>
    <property type="match status" value="1"/>
</dbReference>
<dbReference type="GO" id="GO:0005829">
    <property type="term" value="C:cytosol"/>
    <property type="evidence" value="ECO:0007669"/>
    <property type="project" value="TreeGrafter"/>
</dbReference>
<sequence>MTEYKQVIVVRSDLGMSVGKIAVQVAHASLSAAENARDENPGWFENWISEQQKKVVVEVSSEEDLKELKEEAEKLEIPNKLIQDAGLTELPSGTSTALGVGPAPNKEVDKITGDLKLLKGRSDEA</sequence>
<evidence type="ECO:0000313" key="11">
    <source>
        <dbReference type="Proteomes" id="UP000070463"/>
    </source>
</evidence>
<protein>
    <recommendedName>
        <fullName evidence="8 9">Peptidyl-tRNA hydrolase</fullName>
        <shortName evidence="9">PTH</shortName>
        <ecNumber evidence="3 9">3.1.1.29</ecNumber>
    </recommendedName>
</protein>
<proteinExistence type="inferred from homology"/>
<evidence type="ECO:0000256" key="6">
    <source>
        <dbReference type="ARBA" id="ARBA00038050"/>
    </source>
</evidence>
<dbReference type="NCBIfam" id="NF003314">
    <property type="entry name" value="PRK04322.1"/>
    <property type="match status" value="1"/>
</dbReference>
<comment type="subcellular location">
    <subcellularLocation>
        <location evidence="2 9">Cytoplasm</location>
    </subcellularLocation>
</comment>
<dbReference type="HAMAP" id="MF_00628">
    <property type="entry name" value="Pept_tRNA_hydro_arch"/>
    <property type="match status" value="1"/>
</dbReference>
<dbReference type="InterPro" id="IPR034759">
    <property type="entry name" value="Pept_tRNA_hydro_arch"/>
</dbReference>
<dbReference type="Pfam" id="PF01981">
    <property type="entry name" value="PTH2"/>
    <property type="match status" value="1"/>
</dbReference>
<dbReference type="FunFam" id="3.40.1490.10:FF:000001">
    <property type="entry name" value="Peptidyl-tRNA hydrolase 2"/>
    <property type="match status" value="1"/>
</dbReference>
<keyword evidence="5 9" id="KW-0378">Hydrolase</keyword>
<evidence type="ECO:0000256" key="7">
    <source>
        <dbReference type="ARBA" id="ARBA00048707"/>
    </source>
</evidence>
<evidence type="ECO:0000256" key="3">
    <source>
        <dbReference type="ARBA" id="ARBA00013260"/>
    </source>
</evidence>
<evidence type="ECO:0000256" key="8">
    <source>
        <dbReference type="ARBA" id="ARBA00050038"/>
    </source>
</evidence>
<comment type="similarity">
    <text evidence="6 9">Belongs to the PTH2 family.</text>
</comment>
<evidence type="ECO:0000256" key="4">
    <source>
        <dbReference type="ARBA" id="ARBA00022490"/>
    </source>
</evidence>
<comment type="caution">
    <text evidence="10">The sequence shown here is derived from an EMBL/GenBank/DDBJ whole genome shotgun (WGS) entry which is preliminary data.</text>
</comment>
<evidence type="ECO:0000256" key="5">
    <source>
        <dbReference type="ARBA" id="ARBA00022801"/>
    </source>
</evidence>
<dbReference type="AlphaFoldDB" id="A0A133UW39"/>
<evidence type="ECO:0000256" key="2">
    <source>
        <dbReference type="ARBA" id="ARBA00004496"/>
    </source>
</evidence>
<evidence type="ECO:0000256" key="1">
    <source>
        <dbReference type="ARBA" id="ARBA00003043"/>
    </source>
</evidence>
<reference evidence="10 11" key="1">
    <citation type="journal article" date="2016" name="Sci. Rep.">
        <title>Metabolic traits of an uncultured archaeal lineage -MSBL1- from brine pools of the Red Sea.</title>
        <authorList>
            <person name="Mwirichia R."/>
            <person name="Alam I."/>
            <person name="Rashid M."/>
            <person name="Vinu M."/>
            <person name="Ba-Alawi W."/>
            <person name="Anthony Kamau A."/>
            <person name="Kamanda Ngugi D."/>
            <person name="Goker M."/>
            <person name="Klenk H.P."/>
            <person name="Bajic V."/>
            <person name="Stingl U."/>
        </authorList>
    </citation>
    <scope>NUCLEOTIDE SEQUENCE [LARGE SCALE GENOMIC DNA]</scope>
    <source>
        <strain evidence="10">SCGC-AAA259I09</strain>
    </source>
</reference>
<name>A0A133UW39_9EURY</name>
<evidence type="ECO:0000256" key="9">
    <source>
        <dbReference type="HAMAP-Rule" id="MF_00628"/>
    </source>
</evidence>
<comment type="catalytic activity">
    <reaction evidence="7 9">
        <text>an N-acyl-L-alpha-aminoacyl-tRNA + H2O = an N-acyl-L-amino acid + a tRNA + H(+)</text>
        <dbReference type="Rhea" id="RHEA:54448"/>
        <dbReference type="Rhea" id="RHEA-COMP:10123"/>
        <dbReference type="Rhea" id="RHEA-COMP:13883"/>
        <dbReference type="ChEBI" id="CHEBI:15377"/>
        <dbReference type="ChEBI" id="CHEBI:15378"/>
        <dbReference type="ChEBI" id="CHEBI:59874"/>
        <dbReference type="ChEBI" id="CHEBI:78442"/>
        <dbReference type="ChEBI" id="CHEBI:138191"/>
        <dbReference type="EC" id="3.1.1.29"/>
    </reaction>
</comment>
<dbReference type="PANTHER" id="PTHR12649:SF11">
    <property type="entry name" value="PEPTIDYL-TRNA HYDROLASE 2, MITOCHONDRIAL"/>
    <property type="match status" value="1"/>
</dbReference>
<dbReference type="Gene3D" id="3.40.1490.10">
    <property type="entry name" value="Bit1"/>
    <property type="match status" value="1"/>
</dbReference>
<dbReference type="InterPro" id="IPR023476">
    <property type="entry name" value="Pep_tRNA_hydro_II_dom_sf"/>
</dbReference>